<dbReference type="SMART" id="SM00733">
    <property type="entry name" value="Mterf"/>
    <property type="match status" value="6"/>
</dbReference>
<evidence type="ECO:0000256" key="2">
    <source>
        <dbReference type="ARBA" id="ARBA00022472"/>
    </source>
</evidence>
<keyword evidence="5" id="KW-1185">Reference proteome</keyword>
<name>A0AAV8TBZ2_9ROSI</name>
<reference evidence="4 5" key="1">
    <citation type="submission" date="2021-09" db="EMBL/GenBank/DDBJ databases">
        <title>Genomic insights and catalytic innovation underlie evolution of tropane alkaloids biosynthesis.</title>
        <authorList>
            <person name="Wang Y.-J."/>
            <person name="Tian T."/>
            <person name="Huang J.-P."/>
            <person name="Huang S.-X."/>
        </authorList>
    </citation>
    <scope>NUCLEOTIDE SEQUENCE [LARGE SCALE GENOMIC DNA]</scope>
    <source>
        <strain evidence="4">KIB-2018</strain>
        <tissue evidence="4">Leaf</tissue>
    </source>
</reference>
<keyword evidence="2" id="KW-0805">Transcription regulation</keyword>
<proteinExistence type="inferred from homology"/>
<evidence type="ECO:0000313" key="4">
    <source>
        <dbReference type="EMBL" id="KAJ8763824.1"/>
    </source>
</evidence>
<accession>A0AAV8TBZ2</accession>
<keyword evidence="3" id="KW-0809">Transit peptide</keyword>
<dbReference type="PANTHER" id="PTHR13068:SF31">
    <property type="entry name" value="TRANSCRIPTION TERMINATION FACTOR MTERF2, CHLOROPLASTIC-LIKE"/>
    <property type="match status" value="1"/>
</dbReference>
<dbReference type="Gene3D" id="1.25.70.10">
    <property type="entry name" value="Transcription termination factor 3, mitochondrial"/>
    <property type="match status" value="1"/>
</dbReference>
<dbReference type="EMBL" id="JAIWQS010000005">
    <property type="protein sequence ID" value="KAJ8763824.1"/>
    <property type="molecule type" value="Genomic_DNA"/>
</dbReference>
<evidence type="ECO:0000256" key="1">
    <source>
        <dbReference type="ARBA" id="ARBA00007692"/>
    </source>
</evidence>
<dbReference type="FunFam" id="1.25.70.10:FF:000001">
    <property type="entry name" value="Mitochondrial transcription termination factor-like"/>
    <property type="match status" value="1"/>
</dbReference>
<dbReference type="Pfam" id="PF02536">
    <property type="entry name" value="mTERF"/>
    <property type="match status" value="2"/>
</dbReference>
<protein>
    <submittedName>
        <fullName evidence="4">Uncharacterized protein</fullName>
    </submittedName>
</protein>
<evidence type="ECO:0000256" key="3">
    <source>
        <dbReference type="ARBA" id="ARBA00022946"/>
    </source>
</evidence>
<gene>
    <name evidence="4" type="ORF">K2173_003606</name>
</gene>
<dbReference type="GO" id="GO:0006353">
    <property type="term" value="P:DNA-templated transcription termination"/>
    <property type="evidence" value="ECO:0007669"/>
    <property type="project" value="UniProtKB-KW"/>
</dbReference>
<keyword evidence="2" id="KW-0804">Transcription</keyword>
<organism evidence="4 5">
    <name type="scientific">Erythroxylum novogranatense</name>
    <dbReference type="NCBI Taxonomy" id="1862640"/>
    <lineage>
        <taxon>Eukaryota</taxon>
        <taxon>Viridiplantae</taxon>
        <taxon>Streptophyta</taxon>
        <taxon>Embryophyta</taxon>
        <taxon>Tracheophyta</taxon>
        <taxon>Spermatophyta</taxon>
        <taxon>Magnoliopsida</taxon>
        <taxon>eudicotyledons</taxon>
        <taxon>Gunneridae</taxon>
        <taxon>Pentapetalae</taxon>
        <taxon>rosids</taxon>
        <taxon>fabids</taxon>
        <taxon>Malpighiales</taxon>
        <taxon>Erythroxylaceae</taxon>
        <taxon>Erythroxylum</taxon>
    </lineage>
</organism>
<dbReference type="InterPro" id="IPR003690">
    <property type="entry name" value="MTERF"/>
</dbReference>
<dbReference type="GO" id="GO:0003676">
    <property type="term" value="F:nucleic acid binding"/>
    <property type="evidence" value="ECO:0007669"/>
    <property type="project" value="InterPro"/>
</dbReference>
<evidence type="ECO:0000313" key="5">
    <source>
        <dbReference type="Proteomes" id="UP001159364"/>
    </source>
</evidence>
<dbReference type="AlphaFoldDB" id="A0AAV8TBZ2"/>
<comment type="caution">
    <text evidence="4">The sequence shown here is derived from an EMBL/GenBank/DDBJ whole genome shotgun (WGS) entry which is preliminary data.</text>
</comment>
<dbReference type="PANTHER" id="PTHR13068">
    <property type="entry name" value="CGI-12 PROTEIN-RELATED"/>
    <property type="match status" value="1"/>
</dbReference>
<keyword evidence="2" id="KW-0806">Transcription termination</keyword>
<sequence>MIKISIRSSLLSLVHKRSRASPFSTSSLTVKFLVNSCGFPLESAISATQNFQLDDKNLHRFQSVVQFLKSHGFGDAHLAKMIEKWPRLLHCKLDNLKPKMEFFVGNGIIGDLLYDFISSHPDVLRRSLDSHIKPSYQFLKQLLDSNDKIIAASKRSYWLWTCDLKTNLQPNIEFLLKEGLSLKAIESLMMLQPRDLLQKPAIMVHVVNTLKNFGLQPEDPPFLHAIRVLGSMSESTFRRKMEFMKSMGWTEAEVLLAFKRVPHCLACSEEKLRGRLHFYTNTMNLSPREIIANPLLLKYSIDKRIHPRYSVFNVLKSKKLIPMDKKITWWLKVSEEYFLKNCIAKFMDEVPELVDLYLGTNKVQK</sequence>
<comment type="similarity">
    <text evidence="1">Belongs to the mTERF family.</text>
</comment>
<dbReference type="InterPro" id="IPR038538">
    <property type="entry name" value="MTERF_sf"/>
</dbReference>
<dbReference type="Proteomes" id="UP001159364">
    <property type="component" value="Linkage Group LG05"/>
</dbReference>